<dbReference type="GO" id="GO:0016740">
    <property type="term" value="F:transferase activity"/>
    <property type="evidence" value="ECO:0007669"/>
    <property type="project" value="UniProtKB-KW"/>
</dbReference>
<keyword evidence="1" id="KW-0808">Transferase</keyword>
<dbReference type="Proteomes" id="UP000006055">
    <property type="component" value="Chromosome"/>
</dbReference>
<evidence type="ECO:0000313" key="2">
    <source>
        <dbReference type="Proteomes" id="UP000006055"/>
    </source>
</evidence>
<protein>
    <submittedName>
        <fullName evidence="1">S-adenosylmethionine:diacylglycerol 3-amino-3-carboxypropyl transferase</fullName>
    </submittedName>
</protein>
<evidence type="ECO:0000313" key="1">
    <source>
        <dbReference type="EMBL" id="AFM24909.1"/>
    </source>
</evidence>
<proteinExistence type="predicted"/>
<dbReference type="EMBL" id="CP003360">
    <property type="protein sequence ID" value="AFM24909.1"/>
    <property type="molecule type" value="Genomic_DNA"/>
</dbReference>
<name>I4C5R8_DESTA</name>
<dbReference type="HOGENOM" id="CLU_054002_0_0_7"/>
<dbReference type="KEGG" id="dti:Desti_2218"/>
<reference evidence="2" key="1">
    <citation type="submission" date="2012-06" db="EMBL/GenBank/DDBJ databases">
        <title>Complete sequence of chromosome of Desulfomonile tiedjei DSM 6799.</title>
        <authorList>
            <person name="Lucas S."/>
            <person name="Copeland A."/>
            <person name="Lapidus A."/>
            <person name="Glavina del Rio T."/>
            <person name="Dalin E."/>
            <person name="Tice H."/>
            <person name="Bruce D."/>
            <person name="Goodwin L."/>
            <person name="Pitluck S."/>
            <person name="Peters L."/>
            <person name="Ovchinnikova G."/>
            <person name="Zeytun A."/>
            <person name="Lu M."/>
            <person name="Kyrpides N."/>
            <person name="Mavromatis K."/>
            <person name="Ivanova N."/>
            <person name="Brettin T."/>
            <person name="Detter J.C."/>
            <person name="Han C."/>
            <person name="Larimer F."/>
            <person name="Land M."/>
            <person name="Hauser L."/>
            <person name="Markowitz V."/>
            <person name="Cheng J.-F."/>
            <person name="Hugenholtz P."/>
            <person name="Woyke T."/>
            <person name="Wu D."/>
            <person name="Spring S."/>
            <person name="Schroeder M."/>
            <person name="Brambilla E."/>
            <person name="Klenk H.-P."/>
            <person name="Eisen J.A."/>
        </authorList>
    </citation>
    <scope>NUCLEOTIDE SEQUENCE [LARGE SCALE GENOMIC DNA]</scope>
    <source>
        <strain evidence="2">ATCC 49306 / DSM 6799 / DCB-1</strain>
    </source>
</reference>
<accession>I4C5R8</accession>
<dbReference type="PATRIC" id="fig|706587.4.peg.2545"/>
<sequence length="398" mass="46469">MQVNALSEKLFGLIHGNSLVYNTCWEDPRIDRMALDLTPQDRVMVITSAGCNALDYALKNPDRIYAVDMNPRQNFLLQFKIAGIRSLDFENFFSLFGNGYSPQSTEMYRDAMRRHLSPDARRFWDRKISYFSGKSWRSSFYFRGSAGLVAKTANYYIDYVAKARNHIEDILEAPSLEVQQRIYEDHLKRKFFSPFVRQLVKTNLVLYPVGVPAAQKDLLNRTYSGGVEKLLTDCLDYVFSRLPLSDNYFWQVYLNGKYSKSCCPEYLRPENFNRLKEGLVDKIEWFNGSVSDFLSQHDGSISRFVLLDHMDWLAANYREELYREWQWLVRRASSPARVIWRSAATGINFVNPLEVQIRGKSVLLKELLSYQTERAATLHQQDRVHMYSSFFIADLPEM</sequence>
<dbReference type="PANTHER" id="PTHR47473">
    <property type="entry name" value="BTA1P"/>
    <property type="match status" value="1"/>
</dbReference>
<dbReference type="STRING" id="706587.Desti_2218"/>
<keyword evidence="2" id="KW-1185">Reference proteome</keyword>
<dbReference type="OrthoDB" id="1522784at2"/>
<gene>
    <name evidence="1" type="ordered locus">Desti_2218</name>
</gene>
<dbReference type="AlphaFoldDB" id="I4C5R8"/>
<dbReference type="Pfam" id="PF11899">
    <property type="entry name" value="DUF3419"/>
    <property type="match status" value="1"/>
</dbReference>
<dbReference type="RefSeq" id="WP_014810052.1">
    <property type="nucleotide sequence ID" value="NC_018025.1"/>
</dbReference>
<dbReference type="InterPro" id="IPR021829">
    <property type="entry name" value="DUF3419"/>
</dbReference>
<dbReference type="eggNOG" id="COG5379">
    <property type="taxonomic scope" value="Bacteria"/>
</dbReference>
<dbReference type="PANTHER" id="PTHR47473:SF1">
    <property type="entry name" value="METHYLTRANSFERASE DOMAIN-CONTAINING PROTEIN"/>
    <property type="match status" value="1"/>
</dbReference>
<organism evidence="1 2">
    <name type="scientific">Desulfomonile tiedjei (strain ATCC 49306 / DSM 6799 / DCB-1)</name>
    <dbReference type="NCBI Taxonomy" id="706587"/>
    <lineage>
        <taxon>Bacteria</taxon>
        <taxon>Pseudomonadati</taxon>
        <taxon>Thermodesulfobacteriota</taxon>
        <taxon>Desulfomonilia</taxon>
        <taxon>Desulfomonilales</taxon>
        <taxon>Desulfomonilaceae</taxon>
        <taxon>Desulfomonile</taxon>
    </lineage>
</organism>